<keyword evidence="1" id="KW-0472">Membrane</keyword>
<evidence type="ECO:0000313" key="3">
    <source>
        <dbReference type="EMBL" id="VFJ54890.1"/>
    </source>
</evidence>
<gene>
    <name evidence="3" type="ORF">BECKFW1821A_GA0114235_105027</name>
    <name evidence="4" type="ORF">BECKFW1821B_GA0114236_11273</name>
</gene>
<feature type="transmembrane region" description="Helical" evidence="1">
    <location>
        <begin position="251"/>
        <end position="274"/>
    </location>
</feature>
<feature type="transmembrane region" description="Helical" evidence="1">
    <location>
        <begin position="138"/>
        <end position="160"/>
    </location>
</feature>
<dbReference type="GO" id="GO:0020037">
    <property type="term" value="F:heme binding"/>
    <property type="evidence" value="ECO:0007669"/>
    <property type="project" value="InterPro"/>
</dbReference>
<evidence type="ECO:0000256" key="1">
    <source>
        <dbReference type="SAM" id="Phobius"/>
    </source>
</evidence>
<reference evidence="3" key="1">
    <citation type="submission" date="2019-02" db="EMBL/GenBank/DDBJ databases">
        <authorList>
            <person name="Gruber-Vodicka R. H."/>
            <person name="Seah K. B. B."/>
        </authorList>
    </citation>
    <scope>NUCLEOTIDE SEQUENCE</scope>
    <source>
        <strain evidence="4">BECK_BZ106</strain>
        <strain evidence="3">BECK_BZ15</strain>
    </source>
</reference>
<dbReference type="AlphaFoldDB" id="A0A450SMI5"/>
<evidence type="ECO:0000259" key="2">
    <source>
        <dbReference type="Pfam" id="PF01578"/>
    </source>
</evidence>
<keyword evidence="1" id="KW-0812">Transmembrane</keyword>
<keyword evidence="1" id="KW-1133">Transmembrane helix</keyword>
<dbReference type="InterPro" id="IPR052372">
    <property type="entry name" value="YpjD/HemX"/>
</dbReference>
<feature type="transmembrane region" description="Helical" evidence="1">
    <location>
        <begin position="12"/>
        <end position="32"/>
    </location>
</feature>
<feature type="transmembrane region" description="Helical" evidence="1">
    <location>
        <begin position="221"/>
        <end position="239"/>
    </location>
</feature>
<dbReference type="PANTHER" id="PTHR38034:SF1">
    <property type="entry name" value="INNER MEMBRANE PROTEIN YPJD"/>
    <property type="match status" value="1"/>
</dbReference>
<organism evidence="3">
    <name type="scientific">Candidatus Kentrum sp. FW</name>
    <dbReference type="NCBI Taxonomy" id="2126338"/>
    <lineage>
        <taxon>Bacteria</taxon>
        <taxon>Pseudomonadati</taxon>
        <taxon>Pseudomonadota</taxon>
        <taxon>Gammaproteobacteria</taxon>
        <taxon>Candidatus Kentrum</taxon>
    </lineage>
</organism>
<feature type="transmembrane region" description="Helical" evidence="1">
    <location>
        <begin position="186"/>
        <end position="209"/>
    </location>
</feature>
<dbReference type="Pfam" id="PF01578">
    <property type="entry name" value="Cytochrom_C_asm"/>
    <property type="match status" value="1"/>
</dbReference>
<evidence type="ECO:0000313" key="4">
    <source>
        <dbReference type="EMBL" id="VFJ67190.1"/>
    </source>
</evidence>
<sequence length="279" mass="30639">MVNPTESMPDVFGLASIFLYLAATVLLGLRLTSTPLSGNNGIRWGLIGAAVFGAILHGLMLYQVALTSTGLNLGFFTAASLVAWGIVLVLLASLMVQPLVNLGILVWPLAAITIALAMVYPGRHMLPGETGLGVEIHIVISVLATSVLTIAAFQSVFLAFQERSLRRKRLGKALEIFPPLRTQESILFQLIGFGFFLLSLSLVSGTMFLNDILAQHLAHKTVLSLLAWLVFAILLWGRWRFGWRGRKAVRWSLMGFTTLILAYFGTKLVLEIILDRAWY</sequence>
<feature type="transmembrane region" description="Helical" evidence="1">
    <location>
        <begin position="71"/>
        <end position="92"/>
    </location>
</feature>
<dbReference type="EMBL" id="CAADEW010000050">
    <property type="protein sequence ID" value="VFJ54890.1"/>
    <property type="molecule type" value="Genomic_DNA"/>
</dbReference>
<protein>
    <submittedName>
        <fullName evidence="3">ABC-type uncharacterized transport system, permease component</fullName>
    </submittedName>
</protein>
<feature type="transmembrane region" description="Helical" evidence="1">
    <location>
        <begin position="99"/>
        <end position="118"/>
    </location>
</feature>
<accession>A0A450SMI5</accession>
<dbReference type="GO" id="GO:0005886">
    <property type="term" value="C:plasma membrane"/>
    <property type="evidence" value="ECO:0007669"/>
    <property type="project" value="TreeGrafter"/>
</dbReference>
<dbReference type="EMBL" id="CAADFD010000127">
    <property type="protein sequence ID" value="VFJ67190.1"/>
    <property type="molecule type" value="Genomic_DNA"/>
</dbReference>
<dbReference type="InterPro" id="IPR002541">
    <property type="entry name" value="Cyt_c_assembly"/>
</dbReference>
<feature type="transmembrane region" description="Helical" evidence="1">
    <location>
        <begin position="44"/>
        <end position="65"/>
    </location>
</feature>
<proteinExistence type="predicted"/>
<name>A0A450SMI5_9GAMM</name>
<dbReference type="GO" id="GO:0017004">
    <property type="term" value="P:cytochrome complex assembly"/>
    <property type="evidence" value="ECO:0007669"/>
    <property type="project" value="InterPro"/>
</dbReference>
<dbReference type="PANTHER" id="PTHR38034">
    <property type="entry name" value="INNER MEMBRANE PROTEIN YPJD"/>
    <property type="match status" value="1"/>
</dbReference>
<feature type="domain" description="Cytochrome c assembly protein" evidence="2">
    <location>
        <begin position="52"/>
        <end position="273"/>
    </location>
</feature>